<keyword evidence="6" id="KW-1185">Reference proteome</keyword>
<dbReference type="Gene3D" id="2.40.420.20">
    <property type="match status" value="1"/>
</dbReference>
<protein>
    <recommendedName>
        <fullName evidence="7">RND efflux pump membrane fusion protein barrel-sandwich domain-containing protein</fullName>
    </recommendedName>
</protein>
<keyword evidence="2" id="KW-0175">Coiled coil</keyword>
<accession>A0A1Y1RUC6</accession>
<dbReference type="GO" id="GO:1990281">
    <property type="term" value="C:efflux pump complex"/>
    <property type="evidence" value="ECO:0007669"/>
    <property type="project" value="TreeGrafter"/>
</dbReference>
<dbReference type="Gene3D" id="2.40.30.170">
    <property type="match status" value="1"/>
</dbReference>
<sequence>MKNKTKLLIAILAVLLLGGAAVGFFWKGDTVEAAGDSPAEEQIAVIEAQSGKISVSVEGPSRVEPYRLQDIRSQISGSVTEARLEGDEVGQGEVLVRFDDTDLRSALRQAELNLQQARVDLEKAQLELEEAEDDLAEKESLFASGSITRDQRDAARAAARNAALGLEGARIRLSQGELSRDLAQEALNNASVTAPYNGVVLASNVSAGDVASSNSVLMSFADVSRLRLRAEVDEFDIGKVKIGMPVRITADALGSESLQSVVERVSPAAEVVNNISIFTVSTVIPASDGGLRPGMSADLTILISDDSGIIVPRTAVSSVRGRFYLDVWENDEVVTKRVVAGADDGTNVVITEGLAEGEKVVVPTGGGFSLISGAAESAGTSIIPVTVPGSGGR</sequence>
<dbReference type="Pfam" id="PF25954">
    <property type="entry name" value="Beta-barrel_RND_2"/>
    <property type="match status" value="1"/>
</dbReference>
<dbReference type="InterPro" id="IPR058792">
    <property type="entry name" value="Beta-barrel_RND_2"/>
</dbReference>
<dbReference type="RefSeq" id="WP_083052443.1">
    <property type="nucleotide sequence ID" value="NZ_MWQY01000022.1"/>
</dbReference>
<dbReference type="GO" id="GO:0015562">
    <property type="term" value="F:efflux transmembrane transporter activity"/>
    <property type="evidence" value="ECO:0007669"/>
    <property type="project" value="TreeGrafter"/>
</dbReference>
<gene>
    <name evidence="5" type="ORF">B4O97_16200</name>
</gene>
<evidence type="ECO:0008006" key="7">
    <source>
        <dbReference type="Google" id="ProtNLM"/>
    </source>
</evidence>
<reference evidence="5 6" key="1">
    <citation type="submission" date="2017-03" db="EMBL/GenBank/DDBJ databases">
        <title>Draft Genome sequence of Marispirochaeta sp. strain JC444.</title>
        <authorList>
            <person name="Shivani Y."/>
            <person name="Subhash Y."/>
            <person name="Sasikala C."/>
            <person name="Ramana C."/>
        </authorList>
    </citation>
    <scope>NUCLEOTIDE SEQUENCE [LARGE SCALE GENOMIC DNA]</scope>
    <source>
        <strain evidence="5 6">JC444</strain>
    </source>
</reference>
<dbReference type="InterPro" id="IPR006143">
    <property type="entry name" value="RND_pump_MFP"/>
</dbReference>
<dbReference type="PANTHER" id="PTHR30469">
    <property type="entry name" value="MULTIDRUG RESISTANCE PROTEIN MDTA"/>
    <property type="match status" value="1"/>
</dbReference>
<dbReference type="Pfam" id="PF25967">
    <property type="entry name" value="RND-MFP_C"/>
    <property type="match status" value="1"/>
</dbReference>
<dbReference type="STRING" id="1963862.B4O97_16200"/>
<feature type="domain" description="Multidrug resistance protein MdtA-like C-terminal permuted SH3" evidence="4">
    <location>
        <begin position="309"/>
        <end position="362"/>
    </location>
</feature>
<dbReference type="InterPro" id="IPR058627">
    <property type="entry name" value="MdtA-like_C"/>
</dbReference>
<dbReference type="EMBL" id="MWQY01000022">
    <property type="protein sequence ID" value="ORC32604.1"/>
    <property type="molecule type" value="Genomic_DNA"/>
</dbReference>
<evidence type="ECO:0000259" key="3">
    <source>
        <dbReference type="Pfam" id="PF25954"/>
    </source>
</evidence>
<dbReference type="OrthoDB" id="2541666at2"/>
<evidence type="ECO:0000256" key="1">
    <source>
        <dbReference type="ARBA" id="ARBA00009477"/>
    </source>
</evidence>
<comment type="similarity">
    <text evidence="1">Belongs to the membrane fusion protein (MFP) (TC 8.A.1) family.</text>
</comment>
<comment type="caution">
    <text evidence="5">The sequence shown here is derived from an EMBL/GenBank/DDBJ whole genome shotgun (WGS) entry which is preliminary data.</text>
</comment>
<evidence type="ECO:0000256" key="2">
    <source>
        <dbReference type="SAM" id="Coils"/>
    </source>
</evidence>
<organism evidence="5 6">
    <name type="scientific">Marispirochaeta aestuarii</name>
    <dbReference type="NCBI Taxonomy" id="1963862"/>
    <lineage>
        <taxon>Bacteria</taxon>
        <taxon>Pseudomonadati</taxon>
        <taxon>Spirochaetota</taxon>
        <taxon>Spirochaetia</taxon>
        <taxon>Spirochaetales</taxon>
        <taxon>Spirochaetaceae</taxon>
        <taxon>Marispirochaeta</taxon>
    </lineage>
</organism>
<dbReference type="Gene3D" id="2.40.50.100">
    <property type="match status" value="1"/>
</dbReference>
<dbReference type="NCBIfam" id="TIGR01730">
    <property type="entry name" value="RND_mfp"/>
    <property type="match status" value="1"/>
</dbReference>
<feature type="coiled-coil region" evidence="2">
    <location>
        <begin position="107"/>
        <end position="141"/>
    </location>
</feature>
<evidence type="ECO:0000313" key="5">
    <source>
        <dbReference type="EMBL" id="ORC32604.1"/>
    </source>
</evidence>
<evidence type="ECO:0000313" key="6">
    <source>
        <dbReference type="Proteomes" id="UP000192343"/>
    </source>
</evidence>
<evidence type="ECO:0000259" key="4">
    <source>
        <dbReference type="Pfam" id="PF25967"/>
    </source>
</evidence>
<dbReference type="AlphaFoldDB" id="A0A1Y1RUC6"/>
<dbReference type="Proteomes" id="UP000192343">
    <property type="component" value="Unassembled WGS sequence"/>
</dbReference>
<name>A0A1Y1RUC6_9SPIO</name>
<proteinExistence type="inferred from homology"/>
<dbReference type="PANTHER" id="PTHR30469:SF33">
    <property type="entry name" value="SLR1207 PROTEIN"/>
    <property type="match status" value="1"/>
</dbReference>
<dbReference type="SUPFAM" id="SSF111369">
    <property type="entry name" value="HlyD-like secretion proteins"/>
    <property type="match status" value="1"/>
</dbReference>
<feature type="domain" description="CusB-like beta-barrel" evidence="3">
    <location>
        <begin position="228"/>
        <end position="300"/>
    </location>
</feature>